<comment type="caution">
    <text evidence="3">The sequence shown here is derived from an EMBL/GenBank/DDBJ whole genome shotgun (WGS) entry which is preliminary data.</text>
</comment>
<evidence type="ECO:0000256" key="1">
    <source>
        <dbReference type="SAM" id="MobiDB-lite"/>
    </source>
</evidence>
<gene>
    <name evidence="3" type="ORF">BS47DRAFT_868203</name>
</gene>
<name>A0A9P6ADK4_9AGAM</name>
<feature type="region of interest" description="Disordered" evidence="1">
    <location>
        <begin position="71"/>
        <end position="93"/>
    </location>
</feature>
<keyword evidence="2" id="KW-0472">Membrane</keyword>
<reference evidence="3" key="1">
    <citation type="journal article" date="2020" name="Nat. Commun.">
        <title>Large-scale genome sequencing of mycorrhizal fungi provides insights into the early evolution of symbiotic traits.</title>
        <authorList>
            <person name="Miyauchi S."/>
            <person name="Kiss E."/>
            <person name="Kuo A."/>
            <person name="Drula E."/>
            <person name="Kohler A."/>
            <person name="Sanchez-Garcia M."/>
            <person name="Morin E."/>
            <person name="Andreopoulos B."/>
            <person name="Barry K.W."/>
            <person name="Bonito G."/>
            <person name="Buee M."/>
            <person name="Carver A."/>
            <person name="Chen C."/>
            <person name="Cichocki N."/>
            <person name="Clum A."/>
            <person name="Culley D."/>
            <person name="Crous P.W."/>
            <person name="Fauchery L."/>
            <person name="Girlanda M."/>
            <person name="Hayes R.D."/>
            <person name="Keri Z."/>
            <person name="LaButti K."/>
            <person name="Lipzen A."/>
            <person name="Lombard V."/>
            <person name="Magnuson J."/>
            <person name="Maillard F."/>
            <person name="Murat C."/>
            <person name="Nolan M."/>
            <person name="Ohm R.A."/>
            <person name="Pangilinan J."/>
            <person name="Pereira M.F."/>
            <person name="Perotto S."/>
            <person name="Peter M."/>
            <person name="Pfister S."/>
            <person name="Riley R."/>
            <person name="Sitrit Y."/>
            <person name="Stielow J.B."/>
            <person name="Szollosi G."/>
            <person name="Zifcakova L."/>
            <person name="Stursova M."/>
            <person name="Spatafora J.W."/>
            <person name="Tedersoo L."/>
            <person name="Vaario L.M."/>
            <person name="Yamada A."/>
            <person name="Yan M."/>
            <person name="Wang P."/>
            <person name="Xu J."/>
            <person name="Bruns T."/>
            <person name="Baldrian P."/>
            <person name="Vilgalys R."/>
            <person name="Dunand C."/>
            <person name="Henrissat B."/>
            <person name="Grigoriev I.V."/>
            <person name="Hibbett D."/>
            <person name="Nagy L.G."/>
            <person name="Martin F.M."/>
        </authorList>
    </citation>
    <scope>NUCLEOTIDE SEQUENCE</scope>
    <source>
        <strain evidence="3">UP504</strain>
    </source>
</reference>
<feature type="transmembrane region" description="Helical" evidence="2">
    <location>
        <begin position="6"/>
        <end position="24"/>
    </location>
</feature>
<evidence type="ECO:0000313" key="3">
    <source>
        <dbReference type="EMBL" id="KAF9503189.1"/>
    </source>
</evidence>
<protein>
    <submittedName>
        <fullName evidence="3">Uncharacterized protein</fullName>
    </submittedName>
</protein>
<accession>A0A9P6ADK4</accession>
<keyword evidence="2" id="KW-0812">Transmembrane</keyword>
<evidence type="ECO:0000313" key="4">
    <source>
        <dbReference type="Proteomes" id="UP000886523"/>
    </source>
</evidence>
<sequence>MLRDGVVYFVTVFSACLANMILFIHPSRLGSAMISQMTLNLRMWRVEETENPPVRLRWHLSLSHPPHVISSRTFPTPDMRTGPSAGTNANRVCSGSRHLNRSDALEPKDDFAVLGRMMVSH</sequence>
<feature type="compositionally biased region" description="Polar residues" evidence="1">
    <location>
        <begin position="84"/>
        <end position="93"/>
    </location>
</feature>
<keyword evidence="4" id="KW-1185">Reference proteome</keyword>
<proteinExistence type="predicted"/>
<dbReference type="EMBL" id="MU129419">
    <property type="protein sequence ID" value="KAF9503189.1"/>
    <property type="molecule type" value="Genomic_DNA"/>
</dbReference>
<evidence type="ECO:0000256" key="2">
    <source>
        <dbReference type="SAM" id="Phobius"/>
    </source>
</evidence>
<organism evidence="3 4">
    <name type="scientific">Hydnum rufescens UP504</name>
    <dbReference type="NCBI Taxonomy" id="1448309"/>
    <lineage>
        <taxon>Eukaryota</taxon>
        <taxon>Fungi</taxon>
        <taxon>Dikarya</taxon>
        <taxon>Basidiomycota</taxon>
        <taxon>Agaricomycotina</taxon>
        <taxon>Agaricomycetes</taxon>
        <taxon>Cantharellales</taxon>
        <taxon>Hydnaceae</taxon>
        <taxon>Hydnum</taxon>
    </lineage>
</organism>
<dbReference type="PROSITE" id="PS51257">
    <property type="entry name" value="PROKAR_LIPOPROTEIN"/>
    <property type="match status" value="1"/>
</dbReference>
<dbReference type="Proteomes" id="UP000886523">
    <property type="component" value="Unassembled WGS sequence"/>
</dbReference>
<keyword evidence="2" id="KW-1133">Transmembrane helix</keyword>
<dbReference type="AlphaFoldDB" id="A0A9P6ADK4"/>